<dbReference type="PANTHER" id="PTHR48073:SF6">
    <property type="entry name" value="PROTEIN PHYLLO, CHLOROPLASTIC-LIKE"/>
    <property type="match status" value="1"/>
</dbReference>
<dbReference type="InterPro" id="IPR036849">
    <property type="entry name" value="Enolase-like_C_sf"/>
</dbReference>
<keyword evidence="4" id="KW-0699">rRNA-binding</keyword>
<dbReference type="Pfam" id="PF00298">
    <property type="entry name" value="Ribosomal_L11"/>
    <property type="match status" value="1"/>
</dbReference>
<feature type="region of interest" description="Disordered" evidence="9">
    <location>
        <begin position="975"/>
        <end position="1043"/>
    </location>
</feature>
<dbReference type="InterPro" id="IPR036796">
    <property type="entry name" value="Ribosomal_uL11_N_sf"/>
</dbReference>
<dbReference type="Pfam" id="PF13378">
    <property type="entry name" value="MR_MLE_C"/>
    <property type="match status" value="1"/>
</dbReference>
<dbReference type="PANTHER" id="PTHR48073">
    <property type="entry name" value="O-SUCCINYLBENZOATE SYNTHASE-RELATED"/>
    <property type="match status" value="1"/>
</dbReference>
<reference evidence="11 12" key="1">
    <citation type="submission" date="2020-04" db="EMBL/GenBank/DDBJ databases">
        <title>Perkinsus olseni comparative genomics.</title>
        <authorList>
            <person name="Bogema D.R."/>
        </authorList>
    </citation>
    <scope>NUCLEOTIDE SEQUENCE [LARGE SCALE GENOMIC DNA]</scope>
    <source>
        <strain evidence="11 12">ATCC PRA-207</strain>
    </source>
</reference>
<evidence type="ECO:0000256" key="7">
    <source>
        <dbReference type="ARBA" id="ARBA00023274"/>
    </source>
</evidence>
<evidence type="ECO:0000256" key="6">
    <source>
        <dbReference type="ARBA" id="ARBA00022980"/>
    </source>
</evidence>
<evidence type="ECO:0000256" key="4">
    <source>
        <dbReference type="ARBA" id="ARBA00022730"/>
    </source>
</evidence>
<dbReference type="InterPro" id="IPR036769">
    <property type="entry name" value="Ribosomal_uL11_C_sf"/>
</dbReference>
<dbReference type="InterPro" id="IPR000911">
    <property type="entry name" value="Ribosomal_uL11"/>
</dbReference>
<dbReference type="SUPFAM" id="SSF46906">
    <property type="entry name" value="Ribosomal protein L11, C-terminal domain"/>
    <property type="match status" value="1"/>
</dbReference>
<dbReference type="Gene3D" id="3.30.390.10">
    <property type="entry name" value="Enolase-like, N-terminal domain"/>
    <property type="match status" value="1"/>
</dbReference>
<keyword evidence="12" id="KW-1185">Reference proteome</keyword>
<sequence length="1043" mass="115081">MAAASLASRIGSAASEEPTTLEENLSAWMKTKELNLGLDILSDPCISETQIMRMVDEAPKTMVLAALNVVDRRVCVHVAKQNLGSVPYFCFYYSTDPSRPKFLRIRLQQRSRFTPPMLVSAMRSELSVTTIRECITALGQLFDAYAVLPEADIRKVVPDVPSLGNVVLFTQCLLDAKFLDMCLEGSEEGRKALVEAFRVMEVRIRSLEKDSLAGSKAAALLKGLDSVSRSSLAEVSAAGAGGAYDGFFEKRHLDIPGWGPSSTTTATSPRHTKMWVLAGQSKPSPSVGQTLGPLGINMMQFNKELNARIATVRAKVPVQVTLVPKTDKTYAFWLRTPPANWFIRRVARLPLCGGKGHRNIVGTITLKEVYHIARAKSMDPTNVGKPLRSIVISVIGTAHAMGIQVLYKLPVQHQHRDDLPISDLDRLKKETSRLSKHPMPLRAGPSLGQLEVQSIVLKKFVLELKSPLPLCRGSERVDITTRQGVYVVLHCQFHPVDASSPSTACCGVGESCPLPLFHPQPCFNPVVETPALPHFVELTVDGIFEACKNAAPENVSLQGALEMALLACICDSTGRRPSEILWWYGGGVEGQCKIARFIKINQMYTREERKDRVVSGCVKLKVGDDPIGDAERVNDAADSIKDGLLRLDANQSWTRDQYQIFAESLRNEAKVKIEYIEEPAVTWEDGSADFGIPVAMDESLVSATKFPASEGKDVHFVLKPGVLGLRRACQYVVRYSGGGRCCLSSMFESSLSMYWYTAMAALCGDRVYHGLSTSGWLMEARAPSYDELIVKDALWSVDLTNCERELRELTLSIGVLTSPSPETTEDSEFDRIQASRERYRGEAIRLQARVRDLTIRQEQLVKQGRAKEEVLQSRDKQITHMQRNMDSLRCEVLGARSDAQEARRQASSARRRHIADTESLMKYSAKLRSIIHELQAQLKVRNASIKAIQDAAEDLALTASNAVIPSNVVDDLLLSSPAPPTLTQDEYGTTEDEPTRRDERPSESSHEDACDRAGGASASSTKRTFTNAADGNGSAEKRVKREE</sequence>
<gene>
    <name evidence="11" type="primary">MRPL11_1</name>
    <name evidence="11" type="ORF">FOZ63_003020</name>
</gene>
<proteinExistence type="inferred from homology"/>
<dbReference type="InterPro" id="IPR029017">
    <property type="entry name" value="Enolase-like_N"/>
</dbReference>
<dbReference type="GO" id="GO:0003824">
    <property type="term" value="F:catalytic activity"/>
    <property type="evidence" value="ECO:0007669"/>
    <property type="project" value="UniProtKB-ARBA"/>
</dbReference>
<organism evidence="11 12">
    <name type="scientific">Perkinsus olseni</name>
    <name type="common">Perkinsus atlanticus</name>
    <dbReference type="NCBI Taxonomy" id="32597"/>
    <lineage>
        <taxon>Eukaryota</taxon>
        <taxon>Sar</taxon>
        <taxon>Alveolata</taxon>
        <taxon>Perkinsozoa</taxon>
        <taxon>Perkinsea</taxon>
        <taxon>Perkinsida</taxon>
        <taxon>Perkinsidae</taxon>
        <taxon>Perkinsus</taxon>
    </lineage>
</organism>
<dbReference type="Gene3D" id="3.30.1550.10">
    <property type="entry name" value="Ribosomal protein L11/L12, N-terminal domain"/>
    <property type="match status" value="1"/>
</dbReference>
<dbReference type="InterPro" id="IPR029065">
    <property type="entry name" value="Enolase_C-like"/>
</dbReference>
<dbReference type="Gene3D" id="3.20.20.120">
    <property type="entry name" value="Enolase-like C-terminal domain"/>
    <property type="match status" value="1"/>
</dbReference>
<dbReference type="GO" id="GO:0003735">
    <property type="term" value="F:structural constituent of ribosome"/>
    <property type="evidence" value="ECO:0007669"/>
    <property type="project" value="InterPro"/>
</dbReference>
<comment type="caution">
    <text evidence="11">The sequence shown here is derived from an EMBL/GenBank/DDBJ whole genome shotgun (WGS) entry which is preliminary data.</text>
</comment>
<dbReference type="InterPro" id="IPR020784">
    <property type="entry name" value="Ribosomal_uL11_N"/>
</dbReference>
<keyword evidence="5" id="KW-0694">RNA-binding</keyword>
<evidence type="ECO:0000256" key="5">
    <source>
        <dbReference type="ARBA" id="ARBA00022884"/>
    </source>
</evidence>
<dbReference type="GO" id="GO:0046872">
    <property type="term" value="F:metal ion binding"/>
    <property type="evidence" value="ECO:0007669"/>
    <property type="project" value="UniProtKB-KW"/>
</dbReference>
<dbReference type="Pfam" id="PF03946">
    <property type="entry name" value="Ribosomal_L11_N"/>
    <property type="match status" value="1"/>
</dbReference>
<dbReference type="SUPFAM" id="SSF51604">
    <property type="entry name" value="Enolase C-terminal domain-like"/>
    <property type="match status" value="1"/>
</dbReference>
<evidence type="ECO:0000256" key="9">
    <source>
        <dbReference type="SAM" id="MobiDB-lite"/>
    </source>
</evidence>
<evidence type="ECO:0000256" key="8">
    <source>
        <dbReference type="RuleBase" id="RU003978"/>
    </source>
</evidence>
<evidence type="ECO:0000256" key="1">
    <source>
        <dbReference type="ARBA" id="ARBA00010537"/>
    </source>
</evidence>
<dbReference type="GO" id="GO:0005840">
    <property type="term" value="C:ribosome"/>
    <property type="evidence" value="ECO:0007669"/>
    <property type="project" value="UniProtKB-KW"/>
</dbReference>
<dbReference type="GO" id="GO:0006412">
    <property type="term" value="P:translation"/>
    <property type="evidence" value="ECO:0007669"/>
    <property type="project" value="InterPro"/>
</dbReference>
<dbReference type="InterPro" id="IPR013342">
    <property type="entry name" value="Mandelate_racemase_C"/>
</dbReference>
<dbReference type="CDD" id="cd00349">
    <property type="entry name" value="Ribosomal_L11"/>
    <property type="match status" value="1"/>
</dbReference>
<keyword evidence="7 8" id="KW-0687">Ribonucleoprotein</keyword>
<dbReference type="FunFam" id="3.30.1550.10:FF:000006">
    <property type="entry name" value="50S ribosomal protein L11"/>
    <property type="match status" value="1"/>
</dbReference>
<dbReference type="GO" id="GO:0019843">
    <property type="term" value="F:rRNA binding"/>
    <property type="evidence" value="ECO:0007669"/>
    <property type="project" value="UniProtKB-KW"/>
</dbReference>
<dbReference type="Gene3D" id="1.10.10.250">
    <property type="entry name" value="Ribosomal protein L11, C-terminal domain"/>
    <property type="match status" value="1"/>
</dbReference>
<keyword evidence="6 8" id="KW-0689">Ribosomal protein</keyword>
<evidence type="ECO:0000256" key="3">
    <source>
        <dbReference type="ARBA" id="ARBA00022723"/>
    </source>
</evidence>
<evidence type="ECO:0000313" key="11">
    <source>
        <dbReference type="EMBL" id="KAF4707247.1"/>
    </source>
</evidence>
<dbReference type="SMART" id="SM00649">
    <property type="entry name" value="RL11"/>
    <property type="match status" value="1"/>
</dbReference>
<dbReference type="InterPro" id="IPR020783">
    <property type="entry name" value="Ribosomal_uL11_C"/>
</dbReference>
<accession>A0A7J6QGB0</accession>
<comment type="similarity">
    <text evidence="1 8">Belongs to the universal ribosomal protein uL11 family.</text>
</comment>
<feature type="domain" description="Mandelate racemase/muconate lactonizing enzyme C-terminal" evidence="10">
    <location>
        <begin position="600"/>
        <end position="693"/>
    </location>
</feature>
<name>A0A7J6QGB0_PEROL</name>
<keyword evidence="3" id="KW-0479">Metal-binding</keyword>
<dbReference type="AlphaFoldDB" id="A0A7J6QGB0"/>
<dbReference type="SUPFAM" id="SSF54747">
    <property type="entry name" value="Ribosomal L11/L12e N-terminal domain"/>
    <property type="match status" value="1"/>
</dbReference>
<dbReference type="SMART" id="SM00922">
    <property type="entry name" value="MR_MLE"/>
    <property type="match status" value="1"/>
</dbReference>
<dbReference type="HAMAP" id="MF_00736">
    <property type="entry name" value="Ribosomal_uL11"/>
    <property type="match status" value="1"/>
</dbReference>
<dbReference type="Proteomes" id="UP000553632">
    <property type="component" value="Unassembled WGS sequence"/>
</dbReference>
<protein>
    <submittedName>
        <fullName evidence="11">54S ribosomal protein L11, mitochondrial</fullName>
    </submittedName>
</protein>
<evidence type="ECO:0000313" key="12">
    <source>
        <dbReference type="Proteomes" id="UP000553632"/>
    </source>
</evidence>
<dbReference type="GO" id="GO:1990904">
    <property type="term" value="C:ribonucleoprotein complex"/>
    <property type="evidence" value="ECO:0007669"/>
    <property type="project" value="UniProtKB-KW"/>
</dbReference>
<keyword evidence="2" id="KW-0488">Methylation</keyword>
<dbReference type="EMBL" id="JABANO010033218">
    <property type="protein sequence ID" value="KAF4707247.1"/>
    <property type="molecule type" value="Genomic_DNA"/>
</dbReference>
<evidence type="ECO:0000259" key="10">
    <source>
        <dbReference type="SMART" id="SM00922"/>
    </source>
</evidence>
<evidence type="ECO:0000256" key="2">
    <source>
        <dbReference type="ARBA" id="ARBA00022481"/>
    </source>
</evidence>
<feature type="compositionally biased region" description="Polar residues" evidence="9">
    <location>
        <begin position="1017"/>
        <end position="1029"/>
    </location>
</feature>
<feature type="compositionally biased region" description="Basic and acidic residues" evidence="9">
    <location>
        <begin position="993"/>
        <end position="1011"/>
    </location>
</feature>